<keyword evidence="1" id="KW-1277">Toxin-antitoxin system</keyword>
<evidence type="ECO:0000256" key="1">
    <source>
        <dbReference type="ARBA" id="ARBA00022649"/>
    </source>
</evidence>
<dbReference type="InterPro" id="IPR035093">
    <property type="entry name" value="RelE/ParE_toxin_dom_sf"/>
</dbReference>
<dbReference type="Gene3D" id="3.30.2310.20">
    <property type="entry name" value="RelE-like"/>
    <property type="match status" value="1"/>
</dbReference>
<name>A0A644Y199_9ZZZZ</name>
<dbReference type="AlphaFoldDB" id="A0A644Y199"/>
<sequence length="110" mass="12581">MNKLHYSPEALSDLDEIWAYSFEDLQNPPAAQNTVNGILDNIETLREFSEIGPLLSSATDVESDYRFLVCGNYLAFYHTGNKDINIDRILYGKRNYLRILFGNSPEETTI</sequence>
<protein>
    <submittedName>
        <fullName evidence="2">Uncharacterized protein</fullName>
    </submittedName>
</protein>
<gene>
    <name evidence="2" type="ORF">SDC9_68248</name>
</gene>
<comment type="caution">
    <text evidence="2">The sequence shown here is derived from an EMBL/GenBank/DDBJ whole genome shotgun (WGS) entry which is preliminary data.</text>
</comment>
<evidence type="ECO:0000313" key="2">
    <source>
        <dbReference type="EMBL" id="MPM21798.1"/>
    </source>
</evidence>
<accession>A0A644Y199</accession>
<reference evidence="2" key="1">
    <citation type="submission" date="2019-08" db="EMBL/GenBank/DDBJ databases">
        <authorList>
            <person name="Kucharzyk K."/>
            <person name="Murdoch R.W."/>
            <person name="Higgins S."/>
            <person name="Loffler F."/>
        </authorList>
    </citation>
    <scope>NUCLEOTIDE SEQUENCE</scope>
</reference>
<dbReference type="EMBL" id="VSSQ01003669">
    <property type="protein sequence ID" value="MPM21798.1"/>
    <property type="molecule type" value="Genomic_DNA"/>
</dbReference>
<dbReference type="InterPro" id="IPR007712">
    <property type="entry name" value="RelE/ParE_toxin"/>
</dbReference>
<dbReference type="Pfam" id="PF05016">
    <property type="entry name" value="ParE_toxin"/>
    <property type="match status" value="1"/>
</dbReference>
<organism evidence="2">
    <name type="scientific">bioreactor metagenome</name>
    <dbReference type="NCBI Taxonomy" id="1076179"/>
    <lineage>
        <taxon>unclassified sequences</taxon>
        <taxon>metagenomes</taxon>
        <taxon>ecological metagenomes</taxon>
    </lineage>
</organism>
<proteinExistence type="predicted"/>